<evidence type="ECO:0000259" key="4">
    <source>
        <dbReference type="PROSITE" id="PS01124"/>
    </source>
</evidence>
<keyword evidence="3" id="KW-0804">Transcription</keyword>
<reference evidence="5 6" key="1">
    <citation type="submission" date="2012-02" db="EMBL/GenBank/DDBJ databases">
        <title>Whole genome shotgun sequence of Mobilicoccus pelagius NBRC 104925.</title>
        <authorList>
            <person name="Yoshida Y."/>
            <person name="Hosoyama A."/>
            <person name="Tsuchikane K."/>
            <person name="Katsumata H."/>
            <person name="Yamazaki S."/>
            <person name="Fujita N."/>
        </authorList>
    </citation>
    <scope>NUCLEOTIDE SEQUENCE [LARGE SCALE GENOMIC DNA]</scope>
    <source>
        <strain evidence="5 6">NBRC 104925</strain>
    </source>
</reference>
<evidence type="ECO:0000256" key="1">
    <source>
        <dbReference type="ARBA" id="ARBA00023015"/>
    </source>
</evidence>
<dbReference type="GO" id="GO:0043565">
    <property type="term" value="F:sequence-specific DNA binding"/>
    <property type="evidence" value="ECO:0007669"/>
    <property type="project" value="InterPro"/>
</dbReference>
<dbReference type="InterPro" id="IPR035965">
    <property type="entry name" value="PAS-like_dom_sf"/>
</dbReference>
<keyword evidence="6" id="KW-1185">Reference proteome</keyword>
<organism evidence="5 6">
    <name type="scientific">Mobilicoccus pelagius NBRC 104925</name>
    <dbReference type="NCBI Taxonomy" id="1089455"/>
    <lineage>
        <taxon>Bacteria</taxon>
        <taxon>Bacillati</taxon>
        <taxon>Actinomycetota</taxon>
        <taxon>Actinomycetes</taxon>
        <taxon>Micrococcales</taxon>
        <taxon>Dermatophilaceae</taxon>
        <taxon>Mobilicoccus</taxon>
    </lineage>
</organism>
<dbReference type="PROSITE" id="PS01124">
    <property type="entry name" value="HTH_ARAC_FAMILY_2"/>
    <property type="match status" value="1"/>
</dbReference>
<dbReference type="InterPro" id="IPR050204">
    <property type="entry name" value="AraC_XylS_family_regulators"/>
</dbReference>
<dbReference type="SUPFAM" id="SSF46689">
    <property type="entry name" value="Homeodomain-like"/>
    <property type="match status" value="1"/>
</dbReference>
<dbReference type="SMART" id="SM00342">
    <property type="entry name" value="HTH_ARAC"/>
    <property type="match status" value="1"/>
</dbReference>
<proteinExistence type="predicted"/>
<dbReference type="PRINTS" id="PR00032">
    <property type="entry name" value="HTHARAC"/>
</dbReference>
<keyword evidence="1" id="KW-0805">Transcription regulation</keyword>
<dbReference type="Gene3D" id="1.10.10.60">
    <property type="entry name" value="Homeodomain-like"/>
    <property type="match status" value="1"/>
</dbReference>
<comment type="caution">
    <text evidence="5">The sequence shown here is derived from an EMBL/GenBank/DDBJ whole genome shotgun (WGS) entry which is preliminary data.</text>
</comment>
<protein>
    <submittedName>
        <fullName evidence="5">Putative AraC family transcriptional regulator</fullName>
    </submittedName>
</protein>
<evidence type="ECO:0000256" key="2">
    <source>
        <dbReference type="ARBA" id="ARBA00023125"/>
    </source>
</evidence>
<dbReference type="InterPro" id="IPR000014">
    <property type="entry name" value="PAS"/>
</dbReference>
<evidence type="ECO:0000313" key="5">
    <source>
        <dbReference type="EMBL" id="GAB49828.1"/>
    </source>
</evidence>
<dbReference type="InterPro" id="IPR013656">
    <property type="entry name" value="PAS_4"/>
</dbReference>
<dbReference type="NCBIfam" id="TIGR00229">
    <property type="entry name" value="sensory_box"/>
    <property type="match status" value="1"/>
</dbReference>
<dbReference type="RefSeq" id="WP_009483671.1">
    <property type="nucleotide sequence ID" value="NZ_BAFE01000094.1"/>
</dbReference>
<evidence type="ECO:0000256" key="3">
    <source>
        <dbReference type="ARBA" id="ARBA00023163"/>
    </source>
</evidence>
<keyword evidence="2" id="KW-0238">DNA-binding</keyword>
<dbReference type="AlphaFoldDB" id="H5UVS0"/>
<gene>
    <name evidence="5" type="ORF">MOPEL_135_00660</name>
</gene>
<name>H5UVS0_9MICO</name>
<feature type="domain" description="HTH araC/xylS-type" evidence="4">
    <location>
        <begin position="148"/>
        <end position="246"/>
    </location>
</feature>
<dbReference type="GO" id="GO:0003700">
    <property type="term" value="F:DNA-binding transcription factor activity"/>
    <property type="evidence" value="ECO:0007669"/>
    <property type="project" value="InterPro"/>
</dbReference>
<dbReference type="Pfam" id="PF08448">
    <property type="entry name" value="PAS_4"/>
    <property type="match status" value="1"/>
</dbReference>
<dbReference type="EMBL" id="BAFE01000094">
    <property type="protein sequence ID" value="GAB49828.1"/>
    <property type="molecule type" value="Genomic_DNA"/>
</dbReference>
<dbReference type="eggNOG" id="COG2207">
    <property type="taxonomic scope" value="Bacteria"/>
</dbReference>
<sequence length="248" mass="27410">MGDMTAEPHLLTSELRAATGGAMLDLLDDLTTTMFCVKDTAGLYVAVNTTFVHRAGKRSRREVLGRSAAQLFVPELAERYETQDRTVMETGRSLHHELELISARGGRPRWFLTNKVPLRHEGRVVGLASLSQDVGADAVDDPAMTSLTRVVEHIAAHVGRPIRVPELADVAGCSVDTLERRVRRVFHRSPGQLVLTTRIDRATALLRESDLPLADVAGRCGFYDQAAFTRTFARLTGRTPAQFRRDHA</sequence>
<dbReference type="InterPro" id="IPR009057">
    <property type="entry name" value="Homeodomain-like_sf"/>
</dbReference>
<dbReference type="PANTHER" id="PTHR46796:SF13">
    <property type="entry name" value="HTH-TYPE TRANSCRIPTIONAL ACTIVATOR RHAS"/>
    <property type="match status" value="1"/>
</dbReference>
<dbReference type="SUPFAM" id="SSF55785">
    <property type="entry name" value="PYP-like sensor domain (PAS domain)"/>
    <property type="match status" value="1"/>
</dbReference>
<dbReference type="Proteomes" id="UP000004367">
    <property type="component" value="Unassembled WGS sequence"/>
</dbReference>
<dbReference type="PANTHER" id="PTHR46796">
    <property type="entry name" value="HTH-TYPE TRANSCRIPTIONAL ACTIVATOR RHAS-RELATED"/>
    <property type="match status" value="1"/>
</dbReference>
<dbReference type="Gene3D" id="3.30.450.20">
    <property type="entry name" value="PAS domain"/>
    <property type="match status" value="1"/>
</dbReference>
<dbReference type="STRING" id="1089455.MOPEL_135_00660"/>
<dbReference type="InterPro" id="IPR020449">
    <property type="entry name" value="Tscrpt_reg_AraC-type_HTH"/>
</dbReference>
<dbReference type="Pfam" id="PF12833">
    <property type="entry name" value="HTH_18"/>
    <property type="match status" value="1"/>
</dbReference>
<dbReference type="InterPro" id="IPR018060">
    <property type="entry name" value="HTH_AraC"/>
</dbReference>
<evidence type="ECO:0000313" key="6">
    <source>
        <dbReference type="Proteomes" id="UP000004367"/>
    </source>
</evidence>
<accession>H5UVS0</accession>